<protein>
    <submittedName>
        <fullName evidence="1">Uncharacterized protein</fullName>
    </submittedName>
</protein>
<proteinExistence type="predicted"/>
<dbReference type="EMBL" id="BLXT01007118">
    <property type="protein sequence ID" value="GFO36607.1"/>
    <property type="molecule type" value="Genomic_DNA"/>
</dbReference>
<organism evidence="1 2">
    <name type="scientific">Plakobranchus ocellatus</name>
    <dbReference type="NCBI Taxonomy" id="259542"/>
    <lineage>
        <taxon>Eukaryota</taxon>
        <taxon>Metazoa</taxon>
        <taxon>Spiralia</taxon>
        <taxon>Lophotrochozoa</taxon>
        <taxon>Mollusca</taxon>
        <taxon>Gastropoda</taxon>
        <taxon>Heterobranchia</taxon>
        <taxon>Euthyneura</taxon>
        <taxon>Panpulmonata</taxon>
        <taxon>Sacoglossa</taxon>
        <taxon>Placobranchoidea</taxon>
        <taxon>Plakobranchidae</taxon>
        <taxon>Plakobranchus</taxon>
    </lineage>
</organism>
<accession>A0AAV4CXE7</accession>
<dbReference type="AlphaFoldDB" id="A0AAV4CXE7"/>
<evidence type="ECO:0000313" key="2">
    <source>
        <dbReference type="Proteomes" id="UP000735302"/>
    </source>
</evidence>
<sequence>MMICREGLECYTMSGPIPVSWVTLDISSIRGDRLKILSHHSHPRGNEETGREAGGFCSKAVARTGLDGRFAVRNVIDLDSWAAPELLKSHRLKLHVFFVEAADKSKATGQKAILNL</sequence>
<comment type="caution">
    <text evidence="1">The sequence shown here is derived from an EMBL/GenBank/DDBJ whole genome shotgun (WGS) entry which is preliminary data.</text>
</comment>
<dbReference type="Proteomes" id="UP000735302">
    <property type="component" value="Unassembled WGS sequence"/>
</dbReference>
<evidence type="ECO:0000313" key="1">
    <source>
        <dbReference type="EMBL" id="GFO36607.1"/>
    </source>
</evidence>
<keyword evidence="2" id="KW-1185">Reference proteome</keyword>
<reference evidence="1 2" key="1">
    <citation type="journal article" date="2021" name="Elife">
        <title>Chloroplast acquisition without the gene transfer in kleptoplastic sea slugs, Plakobranchus ocellatus.</title>
        <authorList>
            <person name="Maeda T."/>
            <person name="Takahashi S."/>
            <person name="Yoshida T."/>
            <person name="Shimamura S."/>
            <person name="Takaki Y."/>
            <person name="Nagai Y."/>
            <person name="Toyoda A."/>
            <person name="Suzuki Y."/>
            <person name="Arimoto A."/>
            <person name="Ishii H."/>
            <person name="Satoh N."/>
            <person name="Nishiyama T."/>
            <person name="Hasebe M."/>
            <person name="Maruyama T."/>
            <person name="Minagawa J."/>
            <person name="Obokata J."/>
            <person name="Shigenobu S."/>
        </authorList>
    </citation>
    <scope>NUCLEOTIDE SEQUENCE [LARGE SCALE GENOMIC DNA]</scope>
</reference>
<name>A0AAV4CXE7_9GAST</name>
<gene>
    <name evidence="1" type="ORF">PoB_006311200</name>
</gene>